<dbReference type="InterPro" id="IPR050388">
    <property type="entry name" value="ABC_Ni/Peptide_Import"/>
</dbReference>
<keyword evidence="7 11" id="KW-0067">ATP-binding</keyword>
<evidence type="ECO:0000256" key="4">
    <source>
        <dbReference type="ARBA" id="ARBA00022475"/>
    </source>
</evidence>
<organism evidence="11 12">
    <name type="scientific">Aeromicrobium fastidiosum</name>
    <dbReference type="NCBI Taxonomy" id="52699"/>
    <lineage>
        <taxon>Bacteria</taxon>
        <taxon>Bacillati</taxon>
        <taxon>Actinomycetota</taxon>
        <taxon>Actinomycetes</taxon>
        <taxon>Propionibacteriales</taxon>
        <taxon>Nocardioidaceae</taxon>
        <taxon>Aeromicrobium</taxon>
    </lineage>
</organism>
<accession>A0A641APP4</accession>
<reference evidence="11" key="1">
    <citation type="submission" date="2019-09" db="EMBL/GenBank/DDBJ databases">
        <authorList>
            <person name="Li J."/>
        </authorList>
    </citation>
    <scope>NUCLEOTIDE SEQUENCE [LARGE SCALE GENOMIC DNA]</scope>
    <source>
        <strain evidence="11">NRBC 14897</strain>
    </source>
</reference>
<name>A0A641APP4_9ACTN</name>
<dbReference type="SMART" id="SM00382">
    <property type="entry name" value="AAA"/>
    <property type="match status" value="1"/>
</dbReference>
<keyword evidence="5" id="KW-0997">Cell inner membrane</keyword>
<evidence type="ECO:0000256" key="2">
    <source>
        <dbReference type="ARBA" id="ARBA00005417"/>
    </source>
</evidence>
<keyword evidence="9" id="KW-0472">Membrane</keyword>
<evidence type="ECO:0000256" key="5">
    <source>
        <dbReference type="ARBA" id="ARBA00022519"/>
    </source>
</evidence>
<dbReference type="Gene3D" id="3.40.50.300">
    <property type="entry name" value="P-loop containing nucleotide triphosphate hydrolases"/>
    <property type="match status" value="1"/>
</dbReference>
<feature type="domain" description="ABC transporter" evidence="10">
    <location>
        <begin position="20"/>
        <end position="266"/>
    </location>
</feature>
<evidence type="ECO:0000256" key="1">
    <source>
        <dbReference type="ARBA" id="ARBA00004202"/>
    </source>
</evidence>
<dbReference type="InterPro" id="IPR003593">
    <property type="entry name" value="AAA+_ATPase"/>
</dbReference>
<proteinExistence type="inferred from homology"/>
<dbReference type="Proteomes" id="UP001515100">
    <property type="component" value="Unassembled WGS sequence"/>
</dbReference>
<keyword evidence="8" id="KW-1278">Translocase</keyword>
<dbReference type="GO" id="GO:0005886">
    <property type="term" value="C:plasma membrane"/>
    <property type="evidence" value="ECO:0007669"/>
    <property type="project" value="UniProtKB-SubCell"/>
</dbReference>
<comment type="similarity">
    <text evidence="2">Belongs to the ABC transporter superfamily.</text>
</comment>
<dbReference type="PANTHER" id="PTHR43297:SF14">
    <property type="entry name" value="ATPASE AAA-TYPE CORE DOMAIN-CONTAINING PROTEIN"/>
    <property type="match status" value="1"/>
</dbReference>
<dbReference type="SUPFAM" id="SSF52540">
    <property type="entry name" value="P-loop containing nucleoside triphosphate hydrolases"/>
    <property type="match status" value="1"/>
</dbReference>
<dbReference type="EMBL" id="SDPP02000001">
    <property type="protein sequence ID" value="KAA1379905.1"/>
    <property type="molecule type" value="Genomic_DNA"/>
</dbReference>
<dbReference type="InterPro" id="IPR027417">
    <property type="entry name" value="P-loop_NTPase"/>
</dbReference>
<dbReference type="InterPro" id="IPR017871">
    <property type="entry name" value="ABC_transporter-like_CS"/>
</dbReference>
<dbReference type="AlphaFoldDB" id="A0A641APP4"/>
<evidence type="ECO:0000313" key="12">
    <source>
        <dbReference type="Proteomes" id="UP001515100"/>
    </source>
</evidence>
<comment type="subcellular location">
    <subcellularLocation>
        <location evidence="1">Cell membrane</location>
        <topology evidence="1">Peripheral membrane protein</topology>
    </subcellularLocation>
</comment>
<comment type="caution">
    <text evidence="11">The sequence shown here is derived from an EMBL/GenBank/DDBJ whole genome shotgun (WGS) entry which is preliminary data.</text>
</comment>
<dbReference type="PROSITE" id="PS50893">
    <property type="entry name" value="ABC_TRANSPORTER_2"/>
    <property type="match status" value="1"/>
</dbReference>
<keyword evidence="4" id="KW-1003">Cell membrane</keyword>
<dbReference type="PANTHER" id="PTHR43297">
    <property type="entry name" value="OLIGOPEPTIDE TRANSPORT ATP-BINDING PROTEIN APPD"/>
    <property type="match status" value="1"/>
</dbReference>
<gene>
    <name evidence="11" type="ORF">ESP62_001450</name>
</gene>
<evidence type="ECO:0000256" key="3">
    <source>
        <dbReference type="ARBA" id="ARBA00022448"/>
    </source>
</evidence>
<keyword evidence="3" id="KW-0813">Transport</keyword>
<dbReference type="OrthoDB" id="5357528at2"/>
<evidence type="ECO:0000313" key="11">
    <source>
        <dbReference type="EMBL" id="KAA1379905.1"/>
    </source>
</evidence>
<evidence type="ECO:0000256" key="9">
    <source>
        <dbReference type="ARBA" id="ARBA00023136"/>
    </source>
</evidence>
<evidence type="ECO:0000256" key="8">
    <source>
        <dbReference type="ARBA" id="ARBA00022967"/>
    </source>
</evidence>
<protein>
    <submittedName>
        <fullName evidence="11">ABC transporter ATP-binding protein</fullName>
    </submittedName>
</protein>
<keyword evidence="6" id="KW-0547">Nucleotide-binding</keyword>
<dbReference type="GO" id="GO:0016887">
    <property type="term" value="F:ATP hydrolysis activity"/>
    <property type="evidence" value="ECO:0007669"/>
    <property type="project" value="InterPro"/>
</dbReference>
<dbReference type="InterPro" id="IPR003439">
    <property type="entry name" value="ABC_transporter-like_ATP-bd"/>
</dbReference>
<evidence type="ECO:0000256" key="7">
    <source>
        <dbReference type="ARBA" id="ARBA00022840"/>
    </source>
</evidence>
<dbReference type="PROSITE" id="PS00211">
    <property type="entry name" value="ABC_TRANSPORTER_1"/>
    <property type="match status" value="1"/>
</dbReference>
<dbReference type="Pfam" id="PF00005">
    <property type="entry name" value="ABC_tran"/>
    <property type="match status" value="1"/>
</dbReference>
<dbReference type="CDD" id="cd03257">
    <property type="entry name" value="ABC_NikE_OppD_transporters"/>
    <property type="match status" value="1"/>
</dbReference>
<evidence type="ECO:0000259" key="10">
    <source>
        <dbReference type="PROSITE" id="PS50893"/>
    </source>
</evidence>
<evidence type="ECO:0000256" key="6">
    <source>
        <dbReference type="ARBA" id="ARBA00022741"/>
    </source>
</evidence>
<dbReference type="GO" id="GO:0005524">
    <property type="term" value="F:ATP binding"/>
    <property type="evidence" value="ECO:0007669"/>
    <property type="project" value="UniProtKB-KW"/>
</dbReference>
<sequence>MSARPRSQPSTPRFEGDAVLSVRDLRVAFPGAEPVVDGISFDLAPRQVLAVAGQSGSGKSLTAMAIMGLLPHRAEVTGSITFAGTELVGASESVLADVRGAEIAMVFQETRSALNPVLTIGKQLVGAIRANSDASASQAREMAGDALREVKILDADRVLESYPHQLSGGMCQRVVIAMALACGSRVLIADEPTTALDVSVQRDILTLLEQLVRDREMSCIFVSHDLGVIDEIADHVAVMHTGQIVEFGPVRQTIADPLHPYTRELLSHLDSLVGEPAPVPVVPDHQASTDPDRGCDWGHEDCDGDTELFTLPGGRQVRSCLYAPQRYAPTPTMQEVTR</sequence>
<keyword evidence="12" id="KW-1185">Reference proteome</keyword>